<feature type="non-terminal residue" evidence="3">
    <location>
        <position position="958"/>
    </location>
</feature>
<protein>
    <submittedName>
        <fullName evidence="3">Uncharacterized protein</fullName>
    </submittedName>
</protein>
<evidence type="ECO:0000256" key="2">
    <source>
        <dbReference type="SAM" id="Phobius"/>
    </source>
</evidence>
<dbReference type="OrthoDB" id="72727at2759"/>
<feature type="transmembrane region" description="Helical" evidence="2">
    <location>
        <begin position="196"/>
        <end position="216"/>
    </location>
</feature>
<feature type="transmembrane region" description="Helical" evidence="2">
    <location>
        <begin position="255"/>
        <end position="277"/>
    </location>
</feature>
<organism evidence="3 4">
    <name type="scientific">Saprolegnia parasitica (strain CBS 223.65)</name>
    <dbReference type="NCBI Taxonomy" id="695850"/>
    <lineage>
        <taxon>Eukaryota</taxon>
        <taxon>Sar</taxon>
        <taxon>Stramenopiles</taxon>
        <taxon>Oomycota</taxon>
        <taxon>Saprolegniomycetes</taxon>
        <taxon>Saprolegniales</taxon>
        <taxon>Saprolegniaceae</taxon>
        <taxon>Saprolegnia</taxon>
    </lineage>
</organism>
<evidence type="ECO:0000313" key="3">
    <source>
        <dbReference type="EMBL" id="KDO16751.1"/>
    </source>
</evidence>
<feature type="transmembrane region" description="Helical" evidence="2">
    <location>
        <begin position="100"/>
        <end position="126"/>
    </location>
</feature>
<gene>
    <name evidence="3" type="ORF">SPRG_17761</name>
</gene>
<feature type="compositionally biased region" description="Acidic residues" evidence="1">
    <location>
        <begin position="668"/>
        <end position="686"/>
    </location>
</feature>
<feature type="transmembrane region" description="Helical" evidence="2">
    <location>
        <begin position="71"/>
        <end position="88"/>
    </location>
</feature>
<evidence type="ECO:0000256" key="1">
    <source>
        <dbReference type="SAM" id="MobiDB-lite"/>
    </source>
</evidence>
<dbReference type="KEGG" id="spar:SPRG_17761"/>
<feature type="transmembrane region" description="Helical" evidence="2">
    <location>
        <begin position="146"/>
        <end position="166"/>
    </location>
</feature>
<evidence type="ECO:0000313" key="4">
    <source>
        <dbReference type="Proteomes" id="UP000030745"/>
    </source>
</evidence>
<keyword evidence="4" id="KW-1185">Reference proteome</keyword>
<sequence length="958" mass="108914">MYIAKYVRRGAEIGHARGELGRVGPFPIHIDAKEGTWRFLAPERRLLCTEMAFHILVTALKYFVALLNLSFNVNFVANIVASSSWFGYSKDVLNGMKADCTAALASVLSFVSVVIGWFDYVCSYVLNYIMVELDFFDQFTGCGQGYGLLLIWVVMWLTTLFLYIVIQEDVLVKVQKLSYYLPFSFGRAAEDRLEQVGALLVIFVLIAIKVLVLFIAKQWDAYSEQVSSGTLFSLTRYSASGVECPAMGLNYGFQVVSAVLLGGFFYCLLPLLVLDIYSWKPPTDLAKDADRLALSHRGGPNEIRAAVANNVNLVEPPTWWPWRCFCHPYQLFWFAGRGKRFFRDYRRHDFYKLTLKYGFVGIWFVILYIYSVLMLQAVLRALGVIFGWRGRADYMYDKPHLRPYRSSRLDWICCRFNLYWRHSWAVEKFFKPMRNCLWVTFGAWTKGEWTTYDIEERAKNCFPMEPNNEIKQLQMMSLHGKINSLIWLPFPIVGFLAYVSDILNRGPILSYFFNRMFLQVDKPANERDPNVRWKFHRWMPECVSRKDHADGKKMTTVCLPDTCFYTTLAKFGSSVLELAMVIALIFEPLQNPNAAGDSASMQWKAIVALVAATIAPLIEFYQQGLKSYKKYLELRDTAQSALTSGGKSLALQAEAEAQTLLGTKDDDGNSSDEAESDDENDDDDDGSKDLIVLAASPETSFVIQSDQLDEGEGVITVNWRVNASRRFHAFDAIGMFPKRTLADALTKRTMDECLCYRRVSDLRVEPFGWRPTTNAHGNELSSGVHATKMLQHALFLDRVTQLEISKLSSNSMRLRKASRVPAPDSADAMDAELDAAPEAVNLHGATIAPYGKQMSEIFLDEMRENRAAFRAQLVSDAYGSKAGSSKNARDTRRVSGKVKFRPANSNEHEDHPQHEDYVFGNSAGIFPCKYGLERYEFFYLKYTGHHTSHTTTTPLYEV</sequence>
<dbReference type="AlphaFoldDB" id="A0A067BR19"/>
<keyword evidence="2" id="KW-0812">Transmembrane</keyword>
<feature type="region of interest" description="Disordered" evidence="1">
    <location>
        <begin position="880"/>
        <end position="915"/>
    </location>
</feature>
<dbReference type="GeneID" id="24139291"/>
<proteinExistence type="predicted"/>
<name>A0A067BR19_SAPPC</name>
<feature type="compositionally biased region" description="Basic and acidic residues" evidence="1">
    <location>
        <begin position="906"/>
        <end position="915"/>
    </location>
</feature>
<keyword evidence="2" id="KW-0472">Membrane</keyword>
<dbReference type="VEuPathDB" id="FungiDB:SPRG_17761"/>
<dbReference type="EMBL" id="KK583947">
    <property type="protein sequence ID" value="KDO16751.1"/>
    <property type="molecule type" value="Genomic_DNA"/>
</dbReference>
<feature type="region of interest" description="Disordered" evidence="1">
    <location>
        <begin position="660"/>
        <end position="688"/>
    </location>
</feature>
<reference evidence="3 4" key="1">
    <citation type="journal article" date="2013" name="PLoS Genet.">
        <title>Distinctive expansion of potential virulence genes in the genome of the oomycete fish pathogen Saprolegnia parasitica.</title>
        <authorList>
            <person name="Jiang R.H."/>
            <person name="de Bruijn I."/>
            <person name="Haas B.J."/>
            <person name="Belmonte R."/>
            <person name="Lobach L."/>
            <person name="Christie J."/>
            <person name="van den Ackerveken G."/>
            <person name="Bottin A."/>
            <person name="Bulone V."/>
            <person name="Diaz-Moreno S.M."/>
            <person name="Dumas B."/>
            <person name="Fan L."/>
            <person name="Gaulin E."/>
            <person name="Govers F."/>
            <person name="Grenville-Briggs L.J."/>
            <person name="Horner N.R."/>
            <person name="Levin J.Z."/>
            <person name="Mammella M."/>
            <person name="Meijer H.J."/>
            <person name="Morris P."/>
            <person name="Nusbaum C."/>
            <person name="Oome S."/>
            <person name="Phillips A.J."/>
            <person name="van Rooyen D."/>
            <person name="Rzeszutek E."/>
            <person name="Saraiva M."/>
            <person name="Secombes C.J."/>
            <person name="Seidl M.F."/>
            <person name="Snel B."/>
            <person name="Stassen J.H."/>
            <person name="Sykes S."/>
            <person name="Tripathy S."/>
            <person name="van den Berg H."/>
            <person name="Vega-Arreguin J.C."/>
            <person name="Wawra S."/>
            <person name="Young S.K."/>
            <person name="Zeng Q."/>
            <person name="Dieguez-Uribeondo J."/>
            <person name="Russ C."/>
            <person name="Tyler B.M."/>
            <person name="van West P."/>
        </authorList>
    </citation>
    <scope>NUCLEOTIDE SEQUENCE [LARGE SCALE GENOMIC DNA]</scope>
    <source>
        <strain evidence="3 4">CBS 223.65</strain>
    </source>
</reference>
<dbReference type="Proteomes" id="UP000030745">
    <property type="component" value="Unassembled WGS sequence"/>
</dbReference>
<accession>A0A067BR19</accession>
<feature type="transmembrane region" description="Helical" evidence="2">
    <location>
        <begin position="357"/>
        <end position="379"/>
    </location>
</feature>
<dbReference type="RefSeq" id="XP_012212541.1">
    <property type="nucleotide sequence ID" value="XM_012357151.1"/>
</dbReference>
<keyword evidence="2" id="KW-1133">Transmembrane helix</keyword>